<evidence type="ECO:0000256" key="5">
    <source>
        <dbReference type="ARBA" id="ARBA00022786"/>
    </source>
</evidence>
<evidence type="ECO:0000259" key="11">
    <source>
        <dbReference type="PROSITE" id="PS50237"/>
    </source>
</evidence>
<proteinExistence type="predicted"/>
<name>A0A8S4QBU9_OWEFU</name>
<evidence type="ECO:0000256" key="10">
    <source>
        <dbReference type="PROSITE-ProRule" id="PRU00104"/>
    </source>
</evidence>
<evidence type="ECO:0000256" key="1">
    <source>
        <dbReference type="ARBA" id="ARBA00000885"/>
    </source>
</evidence>
<dbReference type="PROSITE" id="PS50237">
    <property type="entry name" value="HECT"/>
    <property type="match status" value="1"/>
</dbReference>
<dbReference type="GO" id="GO:0000209">
    <property type="term" value="P:protein polyubiquitination"/>
    <property type="evidence" value="ECO:0007669"/>
    <property type="project" value="InterPro"/>
</dbReference>
<keyword evidence="5 10" id="KW-0833">Ubl conjugation pathway</keyword>
<evidence type="ECO:0000256" key="8">
    <source>
        <dbReference type="ARBA" id="ARBA00067505"/>
    </source>
</evidence>
<dbReference type="GO" id="GO:0014069">
    <property type="term" value="C:postsynaptic density"/>
    <property type="evidence" value="ECO:0007669"/>
    <property type="project" value="UniProtKB-SubCell"/>
</dbReference>
<feature type="domain" description="HECT" evidence="11">
    <location>
        <begin position="271"/>
        <end position="636"/>
    </location>
</feature>
<evidence type="ECO:0000256" key="9">
    <source>
        <dbReference type="ARBA" id="ARBA00077267"/>
    </source>
</evidence>
<keyword evidence="4" id="KW-0808">Transferase</keyword>
<gene>
    <name evidence="12" type="ORF">OFUS_LOCUS26764</name>
</gene>
<dbReference type="InterPro" id="IPR044611">
    <property type="entry name" value="E3A/B/C-like"/>
</dbReference>
<dbReference type="Gene3D" id="3.30.2160.10">
    <property type="entry name" value="Hect, E3 ligase catalytic domain"/>
    <property type="match status" value="1"/>
</dbReference>
<dbReference type="PANTHER" id="PTHR45700">
    <property type="entry name" value="UBIQUITIN-PROTEIN LIGASE E3C"/>
    <property type="match status" value="1"/>
</dbReference>
<sequence length="636" mass="72283">VIEKAQSKSSSSKIKQSDPMLASTCSACTLYQTALSTLSQLKMDILAGLSCHDVLLPALWMFISGLGQNCGLKVFLETLSSQPNNTDHVLFQLLILFCDCASHLIILLDDSELYEQEKPFALKDILSMSTFLNQLLFKVIWYGLLDIKTAAGNDVFISCHSLLMILYERDSRRSYTQPNHWLIKDIRSKDFMLELEKGRKISTFLLQRVPHVIPHRERVMLFRRNVAQEKDALGLNPSACASPQSTLITVHRARIIEDGYRQLAAIPGGALKGVIRVKFVNEQGLDEAGIDQDGVFKEFLEETIAKVFDPSLNLFKVTSEQKLYPSPTSFICQENHLALFEFVGRMLGKAVYEGIVVDVPFANFFLTQILNQQRGSNYTTYSSIDELPSLDPELYKSLTYVKHYDGDISDLELSFSCDEDMMGQLVTHELKPGGKAMPVTNENKISYVHLMAHFRMRVQIRDQTNAFIRGFKSVVNTDWLTMFSTPELQKLISGDNENFDWEDLRKHTQYYGGFHSSHRVVTWLWDILQKDFTQDEKKLFLKFVTSCSKPPLLGFAHLEPPFSIRCVEVSDDQDQGDTVGSVLKGFFNIRKKDPVGRLPTSSTCFNLLKLPNYQKKSTLKEKLRYAINSNTGFELS</sequence>
<protein>
    <recommendedName>
        <fullName evidence="8">Ubiquitin-protein ligase E3B</fullName>
        <ecNumber evidence="3">2.3.2.26</ecNumber>
    </recommendedName>
    <alternativeName>
        <fullName evidence="9">HECT-type ubiquitin transferase E3B</fullName>
    </alternativeName>
</protein>
<dbReference type="SUPFAM" id="SSF56204">
    <property type="entry name" value="Hect, E3 ligase catalytic domain"/>
    <property type="match status" value="1"/>
</dbReference>
<comment type="catalytic activity">
    <reaction evidence="1">
        <text>S-ubiquitinyl-[E2 ubiquitin-conjugating enzyme]-L-cysteine + [acceptor protein]-L-lysine = [E2 ubiquitin-conjugating enzyme]-L-cysteine + N(6)-ubiquitinyl-[acceptor protein]-L-lysine.</text>
        <dbReference type="EC" id="2.3.2.26"/>
    </reaction>
</comment>
<dbReference type="OrthoDB" id="8068875at2759"/>
<dbReference type="FunFam" id="3.30.2160.10:FF:000002">
    <property type="entry name" value="Putative Ubiquitin-protein ligase E3C"/>
    <property type="match status" value="1"/>
</dbReference>
<dbReference type="CDD" id="cd00078">
    <property type="entry name" value="HECTc"/>
    <property type="match status" value="1"/>
</dbReference>
<comment type="caution">
    <text evidence="12">The sequence shown here is derived from an EMBL/GenBank/DDBJ whole genome shotgun (WGS) entry which is preliminary data.</text>
</comment>
<dbReference type="InterPro" id="IPR000569">
    <property type="entry name" value="HECT_dom"/>
</dbReference>
<dbReference type="GO" id="GO:0061630">
    <property type="term" value="F:ubiquitin protein ligase activity"/>
    <property type="evidence" value="ECO:0007669"/>
    <property type="project" value="UniProtKB-EC"/>
</dbReference>
<feature type="non-terminal residue" evidence="12">
    <location>
        <position position="636"/>
    </location>
</feature>
<dbReference type="SMART" id="SM00119">
    <property type="entry name" value="HECTc"/>
    <property type="match status" value="1"/>
</dbReference>
<dbReference type="Gene3D" id="3.30.2410.10">
    <property type="entry name" value="Hect, E3 ligase catalytic domain"/>
    <property type="match status" value="1"/>
</dbReference>
<evidence type="ECO:0000256" key="7">
    <source>
        <dbReference type="ARBA" id="ARBA00034105"/>
    </source>
</evidence>
<evidence type="ECO:0000256" key="3">
    <source>
        <dbReference type="ARBA" id="ARBA00012485"/>
    </source>
</evidence>
<evidence type="ECO:0000256" key="4">
    <source>
        <dbReference type="ARBA" id="ARBA00022679"/>
    </source>
</evidence>
<dbReference type="Gene3D" id="3.90.1750.10">
    <property type="entry name" value="Hect, E3 ligase catalytic domains"/>
    <property type="match status" value="1"/>
</dbReference>
<feature type="active site" description="Glycyl thioester intermediate" evidence="10">
    <location>
        <position position="604"/>
    </location>
</feature>
<dbReference type="InterPro" id="IPR035983">
    <property type="entry name" value="Hect_E3_ubiquitin_ligase"/>
</dbReference>
<dbReference type="EC" id="2.3.2.26" evidence="3"/>
<comment type="subcellular location">
    <subcellularLocation>
        <location evidence="7">Postsynaptic density</location>
    </subcellularLocation>
</comment>
<dbReference type="Proteomes" id="UP000749559">
    <property type="component" value="Unassembled WGS sequence"/>
</dbReference>
<evidence type="ECO:0000313" key="13">
    <source>
        <dbReference type="Proteomes" id="UP000749559"/>
    </source>
</evidence>
<dbReference type="Pfam" id="PF00632">
    <property type="entry name" value="HECT"/>
    <property type="match status" value="1"/>
</dbReference>
<evidence type="ECO:0000256" key="6">
    <source>
        <dbReference type="ARBA" id="ARBA00023018"/>
    </source>
</evidence>
<dbReference type="FunFam" id="3.30.2410.10:FF:000012">
    <property type="entry name" value="Ubiquitin-protein ligase E3B"/>
    <property type="match status" value="1"/>
</dbReference>
<dbReference type="EMBL" id="CAIIXF020000281">
    <property type="protein sequence ID" value="CAH1803144.1"/>
    <property type="molecule type" value="Genomic_DNA"/>
</dbReference>
<keyword evidence="13" id="KW-1185">Reference proteome</keyword>
<dbReference type="PANTHER" id="PTHR45700:SF3">
    <property type="entry name" value="UBIQUITIN-PROTEIN LIGASE E3B"/>
    <property type="match status" value="1"/>
</dbReference>
<dbReference type="GO" id="GO:0006511">
    <property type="term" value="P:ubiquitin-dependent protein catabolic process"/>
    <property type="evidence" value="ECO:0007669"/>
    <property type="project" value="TreeGrafter"/>
</dbReference>
<dbReference type="AlphaFoldDB" id="A0A8S4QBU9"/>
<evidence type="ECO:0000313" key="12">
    <source>
        <dbReference type="EMBL" id="CAH1803144.1"/>
    </source>
</evidence>
<organism evidence="12 13">
    <name type="scientific">Owenia fusiformis</name>
    <name type="common">Polychaete worm</name>
    <dbReference type="NCBI Taxonomy" id="6347"/>
    <lineage>
        <taxon>Eukaryota</taxon>
        <taxon>Metazoa</taxon>
        <taxon>Spiralia</taxon>
        <taxon>Lophotrochozoa</taxon>
        <taxon>Annelida</taxon>
        <taxon>Polychaeta</taxon>
        <taxon>Sedentaria</taxon>
        <taxon>Canalipalpata</taxon>
        <taxon>Sabellida</taxon>
        <taxon>Oweniida</taxon>
        <taxon>Oweniidae</taxon>
        <taxon>Owenia</taxon>
    </lineage>
</organism>
<accession>A0A8S4QBU9</accession>
<comment type="pathway">
    <text evidence="2">Protein modification; protein ubiquitination.</text>
</comment>
<evidence type="ECO:0000256" key="2">
    <source>
        <dbReference type="ARBA" id="ARBA00004906"/>
    </source>
</evidence>
<reference evidence="12" key="1">
    <citation type="submission" date="2022-03" db="EMBL/GenBank/DDBJ databases">
        <authorList>
            <person name="Martin C."/>
        </authorList>
    </citation>
    <scope>NUCLEOTIDE SEQUENCE</scope>
</reference>
<keyword evidence="6" id="KW-0770">Synapse</keyword>